<keyword evidence="6" id="KW-1185">Reference proteome</keyword>
<keyword evidence="5" id="KW-0540">Nuclease</keyword>
<name>A0A239CTS8_9ACTN</name>
<proteinExistence type="predicted"/>
<feature type="domain" description="DDE Tnp4" evidence="4">
    <location>
        <begin position="1"/>
        <end position="103"/>
    </location>
</feature>
<evidence type="ECO:0000256" key="1">
    <source>
        <dbReference type="ARBA" id="ARBA00001968"/>
    </source>
</evidence>
<comment type="cofactor">
    <cofactor evidence="1">
        <name>a divalent metal cation</name>
        <dbReference type="ChEBI" id="CHEBI:60240"/>
    </cofactor>
</comment>
<accession>A0A239CTS8</accession>
<dbReference type="InterPro" id="IPR027806">
    <property type="entry name" value="HARBI1_dom"/>
</dbReference>
<dbReference type="GO" id="GO:0004519">
    <property type="term" value="F:endonuclease activity"/>
    <property type="evidence" value="ECO:0007669"/>
    <property type="project" value="UniProtKB-KW"/>
</dbReference>
<protein>
    <submittedName>
        <fullName evidence="5">DDE superfamily endonuclease</fullName>
    </submittedName>
</protein>
<evidence type="ECO:0000256" key="3">
    <source>
        <dbReference type="SAM" id="MobiDB-lite"/>
    </source>
</evidence>
<keyword evidence="2" id="KW-0479">Metal-binding</keyword>
<reference evidence="6" key="1">
    <citation type="submission" date="2017-06" db="EMBL/GenBank/DDBJ databases">
        <authorList>
            <person name="Varghese N."/>
            <person name="Submissions S."/>
        </authorList>
    </citation>
    <scope>NUCLEOTIDE SEQUENCE [LARGE SCALE GENOMIC DNA]</scope>
    <source>
        <strain evidence="6">DSM 44485</strain>
    </source>
</reference>
<evidence type="ECO:0000259" key="4">
    <source>
        <dbReference type="Pfam" id="PF13359"/>
    </source>
</evidence>
<dbReference type="GO" id="GO:0046872">
    <property type="term" value="F:metal ion binding"/>
    <property type="evidence" value="ECO:0007669"/>
    <property type="project" value="UniProtKB-KW"/>
</dbReference>
<dbReference type="Pfam" id="PF13359">
    <property type="entry name" value="DDE_Tnp_4"/>
    <property type="match status" value="1"/>
</dbReference>
<dbReference type="EMBL" id="FZNP01000013">
    <property type="protein sequence ID" value="SNS23349.1"/>
    <property type="molecule type" value="Genomic_DNA"/>
</dbReference>
<dbReference type="OrthoDB" id="4311726at2"/>
<organism evidence="5 6">
    <name type="scientific">Actinomadura mexicana</name>
    <dbReference type="NCBI Taxonomy" id="134959"/>
    <lineage>
        <taxon>Bacteria</taxon>
        <taxon>Bacillati</taxon>
        <taxon>Actinomycetota</taxon>
        <taxon>Actinomycetes</taxon>
        <taxon>Streptosporangiales</taxon>
        <taxon>Thermomonosporaceae</taxon>
        <taxon>Actinomadura</taxon>
    </lineage>
</organism>
<evidence type="ECO:0000313" key="6">
    <source>
        <dbReference type="Proteomes" id="UP000198420"/>
    </source>
</evidence>
<dbReference type="AlphaFoldDB" id="A0A239CTS8"/>
<sequence>MPGKIHDLTAVRVRGILRALQKAGILTLSDKSYQGAEASVVIPPYKGKNKPESQKQANRAHAKLRGPGERANAQLESWRILHKLRCSPSKAGHLVKAIAVLQNYELT</sequence>
<keyword evidence="5" id="KW-0255">Endonuclease</keyword>
<keyword evidence="5" id="KW-0378">Hydrolase</keyword>
<dbReference type="Proteomes" id="UP000198420">
    <property type="component" value="Unassembled WGS sequence"/>
</dbReference>
<evidence type="ECO:0000256" key="2">
    <source>
        <dbReference type="ARBA" id="ARBA00022723"/>
    </source>
</evidence>
<evidence type="ECO:0000313" key="5">
    <source>
        <dbReference type="EMBL" id="SNS23349.1"/>
    </source>
</evidence>
<gene>
    <name evidence="5" type="ORF">SAMN06265355_113101</name>
</gene>
<feature type="region of interest" description="Disordered" evidence="3">
    <location>
        <begin position="40"/>
        <end position="71"/>
    </location>
</feature>